<dbReference type="OrthoDB" id="5459648at2"/>
<accession>A0A401G317</accession>
<protein>
    <recommendedName>
        <fullName evidence="3">YtxH domain-containing protein</fullName>
    </recommendedName>
</protein>
<dbReference type="AlphaFoldDB" id="A0A401G317"/>
<name>A0A401G317_9BACT</name>
<organism evidence="1 2">
    <name type="scientific">Desulfonema ishimotonii</name>
    <dbReference type="NCBI Taxonomy" id="45657"/>
    <lineage>
        <taxon>Bacteria</taxon>
        <taxon>Pseudomonadati</taxon>
        <taxon>Thermodesulfobacteriota</taxon>
        <taxon>Desulfobacteria</taxon>
        <taxon>Desulfobacterales</taxon>
        <taxon>Desulfococcaceae</taxon>
        <taxon>Desulfonema</taxon>
    </lineage>
</organism>
<dbReference type="RefSeq" id="WP_124330571.1">
    <property type="nucleotide sequence ID" value="NZ_BEXT01000001.1"/>
</dbReference>
<keyword evidence="2" id="KW-1185">Reference proteome</keyword>
<evidence type="ECO:0000313" key="2">
    <source>
        <dbReference type="Proteomes" id="UP000288096"/>
    </source>
</evidence>
<reference evidence="2" key="1">
    <citation type="submission" date="2017-11" db="EMBL/GenBank/DDBJ databases">
        <authorList>
            <person name="Watanabe M."/>
            <person name="Kojima H."/>
        </authorList>
    </citation>
    <scope>NUCLEOTIDE SEQUENCE [LARGE SCALE GENOMIC DNA]</scope>
    <source>
        <strain evidence="2">Tokyo 01</strain>
    </source>
</reference>
<evidence type="ECO:0008006" key="3">
    <source>
        <dbReference type="Google" id="ProtNLM"/>
    </source>
</evidence>
<dbReference type="Proteomes" id="UP000288096">
    <property type="component" value="Unassembled WGS sequence"/>
</dbReference>
<evidence type="ECO:0000313" key="1">
    <source>
        <dbReference type="EMBL" id="GBC63515.1"/>
    </source>
</evidence>
<dbReference type="EMBL" id="BEXT01000001">
    <property type="protein sequence ID" value="GBC63515.1"/>
    <property type="molecule type" value="Genomic_DNA"/>
</dbReference>
<sequence length="124" mass="13555">MSYQTHPASYAPGIAQQYSDNQAAYYAYNQNYINEDAYNYGYAGDGTYLPQQAQMAGPAAWFNFSDGSYLKGFLVGAAVTLVVANPTVQKTIVRGAVKIWSTFQGGLEEVKENIQDVKAEMSGK</sequence>
<comment type="caution">
    <text evidence="1">The sequence shown here is derived from an EMBL/GenBank/DDBJ whole genome shotgun (WGS) entry which is preliminary data.</text>
</comment>
<reference evidence="2" key="2">
    <citation type="submission" date="2019-01" db="EMBL/GenBank/DDBJ databases">
        <title>Genome sequence of Desulfonema ishimotonii strain Tokyo 01.</title>
        <authorList>
            <person name="Fukui M."/>
        </authorList>
    </citation>
    <scope>NUCLEOTIDE SEQUENCE [LARGE SCALE GENOMIC DNA]</scope>
    <source>
        <strain evidence="2">Tokyo 01</strain>
    </source>
</reference>
<proteinExistence type="predicted"/>
<gene>
    <name evidence="1" type="ORF">DENIS_4509</name>
</gene>